<dbReference type="RefSeq" id="WP_024071173.1">
    <property type="nucleotide sequence ID" value="NC_023062.1"/>
</dbReference>
<evidence type="ECO:0000313" key="3">
    <source>
        <dbReference type="Proteomes" id="UP000018745"/>
    </source>
</evidence>
<keyword evidence="3" id="KW-1185">Reference proteome</keyword>
<reference evidence="2 3" key="1">
    <citation type="journal article" date="2014" name="Genome Announc.">
        <title>Complete Genome Sequence of Mycoplasma ovis Strain Michigan, a Hemoplasma of Sheep with Two Distinct 16S rRNA Genes.</title>
        <authorList>
            <person name="Deshuillers P.L."/>
            <person name="Santos A.P."/>
            <person name="do Nascimento N.C."/>
            <person name="Hampel J.A."/>
            <person name="Bergin I.L."/>
            <person name="Dyson M.C."/>
            <person name="Messick J.B."/>
        </authorList>
    </citation>
    <scope>NUCLEOTIDE SEQUENCE [LARGE SCALE GENOMIC DNA]</scope>
    <source>
        <strain evidence="2 3">Michigan</strain>
    </source>
</reference>
<sequence>MSFLAKAFTGFFSIGAISLTSFVVSNQTKALSPLFVAPPKDNVENNNLDQTGVERQPNTLVAAQPKQYSEEPRIQGISASKNDQDDSQENLKEDKQQDNVLFIDLLTG</sequence>
<evidence type="ECO:0000256" key="1">
    <source>
        <dbReference type="SAM" id="MobiDB-lite"/>
    </source>
</evidence>
<evidence type="ECO:0000313" key="2">
    <source>
        <dbReference type="EMBL" id="AHC40260.1"/>
    </source>
</evidence>
<accession>A0ABN4BLI1</accession>
<proteinExistence type="predicted"/>
<name>A0ABN4BLI1_9MOLU</name>
<protein>
    <submittedName>
        <fullName evidence="2">Uncharacterized protein</fullName>
    </submittedName>
</protein>
<dbReference type="EMBL" id="CP006935">
    <property type="protein sequence ID" value="AHC40260.1"/>
    <property type="molecule type" value="Genomic_DNA"/>
</dbReference>
<organism evidence="2 3">
    <name type="scientific">Mycoplasma ovis str. Michigan</name>
    <dbReference type="NCBI Taxonomy" id="1415773"/>
    <lineage>
        <taxon>Bacteria</taxon>
        <taxon>Bacillati</taxon>
        <taxon>Mycoplasmatota</taxon>
        <taxon>Mollicutes</taxon>
        <taxon>Mycoplasmataceae</taxon>
        <taxon>Mycoplasma</taxon>
    </lineage>
</organism>
<dbReference type="Proteomes" id="UP000018745">
    <property type="component" value="Chromosome"/>
</dbReference>
<feature type="region of interest" description="Disordered" evidence="1">
    <location>
        <begin position="36"/>
        <end position="96"/>
    </location>
</feature>
<gene>
    <name evidence="2" type="ORF">OVS_01950</name>
</gene>